<feature type="transmembrane region" description="Helical" evidence="7">
    <location>
        <begin position="368"/>
        <end position="387"/>
    </location>
</feature>
<dbReference type="Proteomes" id="UP000702209">
    <property type="component" value="Unassembled WGS sequence"/>
</dbReference>
<feature type="transmembrane region" description="Helical" evidence="7">
    <location>
        <begin position="580"/>
        <end position="602"/>
    </location>
</feature>
<evidence type="ECO:0000313" key="10">
    <source>
        <dbReference type="Proteomes" id="UP000702209"/>
    </source>
</evidence>
<comment type="subcellular location">
    <subcellularLocation>
        <location evidence="1">Cell membrane</location>
        <topology evidence="1">Multi-pass membrane protein</topology>
    </subcellularLocation>
</comment>
<comment type="similarity">
    <text evidence="2">Belongs to the resistance-nodulation-cell division (RND) (TC 2.A.6) family. MmpL subfamily.</text>
</comment>
<feature type="transmembrane region" description="Helical" evidence="7">
    <location>
        <begin position="623"/>
        <end position="648"/>
    </location>
</feature>
<feature type="transmembrane region" description="Helical" evidence="7">
    <location>
        <begin position="654"/>
        <end position="677"/>
    </location>
</feature>
<protein>
    <submittedName>
        <fullName evidence="9">MMPL family transporter</fullName>
    </submittedName>
</protein>
<organism evidence="9 10">
    <name type="scientific">Nocardia amamiensis</name>
    <dbReference type="NCBI Taxonomy" id="404578"/>
    <lineage>
        <taxon>Bacteria</taxon>
        <taxon>Bacillati</taxon>
        <taxon>Actinomycetota</taxon>
        <taxon>Actinomycetes</taxon>
        <taxon>Mycobacteriales</taxon>
        <taxon>Nocardiaceae</taxon>
        <taxon>Nocardia</taxon>
    </lineage>
</organism>
<evidence type="ECO:0000313" key="9">
    <source>
        <dbReference type="EMBL" id="MBF6297715.1"/>
    </source>
</evidence>
<name>A0ABS0CM72_9NOCA</name>
<feature type="transmembrane region" description="Helical" evidence="7">
    <location>
        <begin position="234"/>
        <end position="259"/>
    </location>
</feature>
<feature type="transmembrane region" description="Helical" evidence="7">
    <location>
        <begin position="550"/>
        <end position="574"/>
    </location>
</feature>
<feature type="transmembrane region" description="Helical" evidence="7">
    <location>
        <begin position="312"/>
        <end position="337"/>
    </location>
</feature>
<dbReference type="Pfam" id="PF03176">
    <property type="entry name" value="MMPL"/>
    <property type="match status" value="2"/>
</dbReference>
<dbReference type="PANTHER" id="PTHR33406:SF6">
    <property type="entry name" value="MEMBRANE PROTEIN YDGH-RELATED"/>
    <property type="match status" value="1"/>
</dbReference>
<comment type="caution">
    <text evidence="9">The sequence shown here is derived from an EMBL/GenBank/DDBJ whole genome shotgun (WGS) entry which is preliminary data.</text>
</comment>
<dbReference type="SUPFAM" id="SSF82866">
    <property type="entry name" value="Multidrug efflux transporter AcrB transmembrane domain"/>
    <property type="match status" value="2"/>
</dbReference>
<keyword evidence="5 7" id="KW-1133">Transmembrane helix</keyword>
<feature type="transmembrane region" description="Helical" evidence="7">
    <location>
        <begin position="280"/>
        <end position="306"/>
    </location>
</feature>
<feature type="domain" description="SSD" evidence="8">
    <location>
        <begin position="228"/>
        <end position="334"/>
    </location>
</feature>
<evidence type="ECO:0000259" key="8">
    <source>
        <dbReference type="PROSITE" id="PS50156"/>
    </source>
</evidence>
<feature type="transmembrane region" description="Helical" evidence="7">
    <location>
        <begin position="524"/>
        <end position="543"/>
    </location>
</feature>
<keyword evidence="6 7" id="KW-0472">Membrane</keyword>
<dbReference type="EMBL" id="JADLQX010000005">
    <property type="protein sequence ID" value="MBF6297715.1"/>
    <property type="molecule type" value="Genomic_DNA"/>
</dbReference>
<sequence length="737" mass="76598">MFARLGAVVVHNPWKVIGLWVLLAIAVVASAPELKSTTDQSAFLPSHYESIQALEMQQEAFPQSSAPAAIIVFARQDGAPLTEGDSASVGSIGTQLLGARIKDVTALQPVPPSENRLIQIIAVQMTKVTNPNDTTQSDAVKALRTELKERVAGTDLKAGITGQAAQVLDQQESSEKGMAIIGVATIVLILVLLLVIFRSPVIALLPIVVIGAISSMVGGLIAMVAKAFDLQIDASINAILVVVLFGVGTDYILFLMFRYRERLRAGEDPKTAMVSAVTRVGEAITSAAGAVIIAFMALVLSTLGMFRAMGPALAIAVAVALVAGLTLVPAVVSLLGTKVFWPSKAWRTEPKGARFTAVGNALGRRPGAFAVVSGGVLVALGVFAFGFHPTFDLSSGSTSEASESVVYSKELVKGMPAGTTQPSDVLLRSGGGELTEEQLSTYRSALAAVPGVGDVAEPKLSADKTIADFVVTLSDVPESDAALDTVKGPLRDVAHTAAPAGATAAVGGLTSVFVDFQDAMARDYAIVFPVAAILIMIVLGLLLRSLVAPWYLMASVFLGFAATLGAAVLVFQNIQGESGLIFTLPVIMYLFVVALGTDYNILMVARLREEAREGNEPKQAAALAVRHTGPTIAAAGVILAGTFASMMLAGNNVLAQMGFAISVGIAIAAFVMAMFFTPALTAMIGHKAWWPGHGDRTSDGAGPGEPRSVKYHDPVFHQGTATAAKSGIRGGGSNTDI</sequence>
<dbReference type="InterPro" id="IPR050545">
    <property type="entry name" value="Mycobact_MmpL"/>
</dbReference>
<dbReference type="InterPro" id="IPR000731">
    <property type="entry name" value="SSD"/>
</dbReference>
<feature type="transmembrane region" description="Helical" evidence="7">
    <location>
        <begin position="177"/>
        <end position="197"/>
    </location>
</feature>
<evidence type="ECO:0000256" key="7">
    <source>
        <dbReference type="SAM" id="Phobius"/>
    </source>
</evidence>
<accession>A0ABS0CM72</accession>
<keyword evidence="3" id="KW-1003">Cell membrane</keyword>
<keyword evidence="4 7" id="KW-0812">Transmembrane</keyword>
<dbReference type="RefSeq" id="WP_195129044.1">
    <property type="nucleotide sequence ID" value="NZ_JADLQX010000005.1"/>
</dbReference>
<dbReference type="InterPro" id="IPR004869">
    <property type="entry name" value="MMPL_dom"/>
</dbReference>
<feature type="transmembrane region" description="Helical" evidence="7">
    <location>
        <begin position="204"/>
        <end position="228"/>
    </location>
</feature>
<evidence type="ECO:0000256" key="4">
    <source>
        <dbReference type="ARBA" id="ARBA00022692"/>
    </source>
</evidence>
<dbReference type="Gene3D" id="1.20.1640.10">
    <property type="entry name" value="Multidrug efflux transporter AcrB transmembrane domain"/>
    <property type="match status" value="2"/>
</dbReference>
<evidence type="ECO:0000256" key="5">
    <source>
        <dbReference type="ARBA" id="ARBA00022989"/>
    </source>
</evidence>
<reference evidence="9 10" key="1">
    <citation type="submission" date="2020-10" db="EMBL/GenBank/DDBJ databases">
        <title>Identification of Nocardia species via Next-generation sequencing and recognition of intraspecies genetic diversity.</title>
        <authorList>
            <person name="Li P."/>
            <person name="Li P."/>
            <person name="Lu B."/>
        </authorList>
    </citation>
    <scope>NUCLEOTIDE SEQUENCE [LARGE SCALE GENOMIC DNA]</scope>
    <source>
        <strain evidence="9 10">BJ06-0157</strain>
    </source>
</reference>
<evidence type="ECO:0000256" key="3">
    <source>
        <dbReference type="ARBA" id="ARBA00022475"/>
    </source>
</evidence>
<proteinExistence type="inferred from homology"/>
<dbReference type="PANTHER" id="PTHR33406">
    <property type="entry name" value="MEMBRANE PROTEIN MJ1562-RELATED"/>
    <property type="match status" value="1"/>
</dbReference>
<keyword evidence="10" id="KW-1185">Reference proteome</keyword>
<dbReference type="PROSITE" id="PS50156">
    <property type="entry name" value="SSD"/>
    <property type="match status" value="1"/>
</dbReference>
<gene>
    <name evidence="9" type="ORF">IU459_09175</name>
</gene>
<evidence type="ECO:0000256" key="1">
    <source>
        <dbReference type="ARBA" id="ARBA00004651"/>
    </source>
</evidence>
<evidence type="ECO:0000256" key="2">
    <source>
        <dbReference type="ARBA" id="ARBA00010157"/>
    </source>
</evidence>
<evidence type="ECO:0000256" key="6">
    <source>
        <dbReference type="ARBA" id="ARBA00023136"/>
    </source>
</evidence>